<organism evidence="1 2">
    <name type="scientific">Spiromyces aspiralis</name>
    <dbReference type="NCBI Taxonomy" id="68401"/>
    <lineage>
        <taxon>Eukaryota</taxon>
        <taxon>Fungi</taxon>
        <taxon>Fungi incertae sedis</taxon>
        <taxon>Zoopagomycota</taxon>
        <taxon>Kickxellomycotina</taxon>
        <taxon>Kickxellomycetes</taxon>
        <taxon>Kickxellales</taxon>
        <taxon>Kickxellaceae</taxon>
        <taxon>Spiromyces</taxon>
    </lineage>
</organism>
<proteinExistence type="predicted"/>
<dbReference type="Proteomes" id="UP001145114">
    <property type="component" value="Unassembled WGS sequence"/>
</dbReference>
<keyword evidence="2" id="KW-1185">Reference proteome</keyword>
<name>A0ACC1I2P5_9FUNG</name>
<protein>
    <submittedName>
        <fullName evidence="1">Pre-mRNA-splicing factor cwc26</fullName>
    </submittedName>
</protein>
<gene>
    <name evidence="1" type="primary">CWC26</name>
    <name evidence="1" type="ORF">EV182_000064</name>
</gene>
<dbReference type="EMBL" id="JAMZIH010000002">
    <property type="protein sequence ID" value="KAJ1680409.1"/>
    <property type="molecule type" value="Genomic_DNA"/>
</dbReference>
<evidence type="ECO:0000313" key="2">
    <source>
        <dbReference type="Proteomes" id="UP001145114"/>
    </source>
</evidence>
<accession>A0ACC1I2P5</accession>
<sequence>MSSLKEYLEKKYGSLSQNGKDKKKKKKGHSSQTSSVTATTVSIVDNDAEDILPQIDTDYSSQDARKIKTKKKPKWISIDESNAAGNTRDKDRTGGRAADSRDLSPPPPSPPRYGIQTAADLRRQTEYEEQQRKKMLESMTPNEHETVYRDVKTGRKINVKEIEAEEEAKRRREEQRRQAQREWNKGLVQRRELEAQRAREEQERHTPFSQYSREEYDTELKSKIHWDDPMRKQMMKKQQVKHKPRYPTYKGPPPPPNRFGIAPGYRWDGVDRSNGFEKQLLLHQNELKAARDNAYANSYME</sequence>
<evidence type="ECO:0000313" key="1">
    <source>
        <dbReference type="EMBL" id="KAJ1680409.1"/>
    </source>
</evidence>
<comment type="caution">
    <text evidence="1">The sequence shown here is derived from an EMBL/GenBank/DDBJ whole genome shotgun (WGS) entry which is preliminary data.</text>
</comment>
<reference evidence="1" key="1">
    <citation type="submission" date="2022-06" db="EMBL/GenBank/DDBJ databases">
        <title>Phylogenomic reconstructions and comparative analyses of Kickxellomycotina fungi.</title>
        <authorList>
            <person name="Reynolds N.K."/>
            <person name="Stajich J.E."/>
            <person name="Barry K."/>
            <person name="Grigoriev I.V."/>
            <person name="Crous P."/>
            <person name="Smith M.E."/>
        </authorList>
    </citation>
    <scope>NUCLEOTIDE SEQUENCE</scope>
    <source>
        <strain evidence="1">RSA 2271</strain>
    </source>
</reference>